<comment type="caution">
    <text evidence="6">The sequence shown here is derived from an EMBL/GenBank/DDBJ whole genome shotgun (WGS) entry which is preliminary data.</text>
</comment>
<evidence type="ECO:0000313" key="7">
    <source>
        <dbReference type="Proteomes" id="UP000295611"/>
    </source>
</evidence>
<feature type="domain" description="HTH tetR-type" evidence="5">
    <location>
        <begin position="9"/>
        <end position="69"/>
    </location>
</feature>
<keyword evidence="3" id="KW-0804">Transcription</keyword>
<accession>A0A4R7AYI9</accession>
<keyword evidence="7" id="KW-1185">Reference proteome</keyword>
<evidence type="ECO:0000256" key="1">
    <source>
        <dbReference type="ARBA" id="ARBA00023015"/>
    </source>
</evidence>
<dbReference type="InterPro" id="IPR009057">
    <property type="entry name" value="Homeodomain-like_sf"/>
</dbReference>
<dbReference type="Pfam" id="PF00440">
    <property type="entry name" value="TetR_N"/>
    <property type="match status" value="1"/>
</dbReference>
<dbReference type="OrthoDB" id="9798857at2"/>
<keyword evidence="2 4" id="KW-0238">DNA-binding</keyword>
<reference evidence="6 7" key="1">
    <citation type="submission" date="2019-03" db="EMBL/GenBank/DDBJ databases">
        <title>Genomic Encyclopedia of Type Strains, Phase III (KMG-III): the genomes of soil and plant-associated and newly described type strains.</title>
        <authorList>
            <person name="Whitman W."/>
        </authorList>
    </citation>
    <scope>NUCLEOTIDE SEQUENCE [LARGE SCALE GENOMIC DNA]</scope>
    <source>
        <strain evidence="6 7">CECT 8976</strain>
    </source>
</reference>
<evidence type="ECO:0000313" key="6">
    <source>
        <dbReference type="EMBL" id="TDR72521.1"/>
    </source>
</evidence>
<sequence>MRYRPEDKEKTRQRILSVSARRYRSEGLTGVGIANLMADLGMTHGGFYAHFTDKEALVTASCEYAFSAMLKNWDQLQPTGGTPFAARVRDYLSRQHVDHPENGCFAAALAGEMARRDTRSRQAFSHGIEQMLLRLAEEDGRPANLAPEAVLSMMLGAVMLARAVSDRQLSERFRQLAVSALTGAEPDQP</sequence>
<dbReference type="PANTHER" id="PTHR47506:SF7">
    <property type="entry name" value="TRANSCRIPTIONAL REGULATORY PROTEIN"/>
    <property type="match status" value="1"/>
</dbReference>
<dbReference type="AlphaFoldDB" id="A0A4R7AYI9"/>
<dbReference type="PANTHER" id="PTHR47506">
    <property type="entry name" value="TRANSCRIPTIONAL REGULATORY PROTEIN"/>
    <property type="match status" value="1"/>
</dbReference>
<organism evidence="6 7">
    <name type="scientific">Paludibacterium purpuratum</name>
    <dbReference type="NCBI Taxonomy" id="1144873"/>
    <lineage>
        <taxon>Bacteria</taxon>
        <taxon>Pseudomonadati</taxon>
        <taxon>Pseudomonadota</taxon>
        <taxon>Betaproteobacteria</taxon>
        <taxon>Neisseriales</taxon>
        <taxon>Chromobacteriaceae</taxon>
        <taxon>Paludibacterium</taxon>
    </lineage>
</organism>
<evidence type="ECO:0000256" key="4">
    <source>
        <dbReference type="PROSITE-ProRule" id="PRU00335"/>
    </source>
</evidence>
<dbReference type="EMBL" id="SNZP01000016">
    <property type="protein sequence ID" value="TDR72521.1"/>
    <property type="molecule type" value="Genomic_DNA"/>
</dbReference>
<dbReference type="Gene3D" id="1.10.10.60">
    <property type="entry name" value="Homeodomain-like"/>
    <property type="match status" value="1"/>
</dbReference>
<dbReference type="GO" id="GO:0003677">
    <property type="term" value="F:DNA binding"/>
    <property type="evidence" value="ECO:0007669"/>
    <property type="project" value="UniProtKB-UniRule"/>
</dbReference>
<protein>
    <submittedName>
        <fullName evidence="6">TetR family transcriptional regulator</fullName>
    </submittedName>
</protein>
<dbReference type="Proteomes" id="UP000295611">
    <property type="component" value="Unassembled WGS sequence"/>
</dbReference>
<gene>
    <name evidence="6" type="ORF">DFP86_11686</name>
</gene>
<dbReference type="InterPro" id="IPR036271">
    <property type="entry name" value="Tet_transcr_reg_TetR-rel_C_sf"/>
</dbReference>
<dbReference type="Gene3D" id="1.10.357.10">
    <property type="entry name" value="Tetracycline Repressor, domain 2"/>
    <property type="match status" value="1"/>
</dbReference>
<evidence type="ECO:0000256" key="3">
    <source>
        <dbReference type="ARBA" id="ARBA00023163"/>
    </source>
</evidence>
<dbReference type="InterPro" id="IPR001647">
    <property type="entry name" value="HTH_TetR"/>
</dbReference>
<dbReference type="PROSITE" id="PS50977">
    <property type="entry name" value="HTH_TETR_2"/>
    <property type="match status" value="1"/>
</dbReference>
<evidence type="ECO:0000256" key="2">
    <source>
        <dbReference type="ARBA" id="ARBA00023125"/>
    </source>
</evidence>
<keyword evidence="1" id="KW-0805">Transcription regulation</keyword>
<proteinExistence type="predicted"/>
<dbReference type="SUPFAM" id="SSF46689">
    <property type="entry name" value="Homeodomain-like"/>
    <property type="match status" value="1"/>
</dbReference>
<evidence type="ECO:0000259" key="5">
    <source>
        <dbReference type="PROSITE" id="PS50977"/>
    </source>
</evidence>
<dbReference type="SUPFAM" id="SSF48498">
    <property type="entry name" value="Tetracyclin repressor-like, C-terminal domain"/>
    <property type="match status" value="1"/>
</dbReference>
<name>A0A4R7AYI9_9NEIS</name>
<feature type="DNA-binding region" description="H-T-H motif" evidence="4">
    <location>
        <begin position="32"/>
        <end position="51"/>
    </location>
</feature>